<feature type="compositionally biased region" description="Polar residues" evidence="1">
    <location>
        <begin position="711"/>
        <end position="731"/>
    </location>
</feature>
<dbReference type="EMBL" id="SNSC02000011">
    <property type="protein sequence ID" value="TID20128.1"/>
    <property type="molecule type" value="Genomic_DNA"/>
</dbReference>
<feature type="transmembrane region" description="Helical" evidence="2">
    <location>
        <begin position="828"/>
        <end position="849"/>
    </location>
</feature>
<feature type="compositionally biased region" description="Low complexity" evidence="1">
    <location>
        <begin position="277"/>
        <end position="307"/>
    </location>
</feature>
<keyword evidence="4" id="KW-1185">Reference proteome</keyword>
<feature type="compositionally biased region" description="Polar residues" evidence="1">
    <location>
        <begin position="11"/>
        <end position="21"/>
    </location>
</feature>
<evidence type="ECO:0000313" key="3">
    <source>
        <dbReference type="EMBL" id="TID20128.1"/>
    </source>
</evidence>
<feature type="region of interest" description="Disordered" evidence="1">
    <location>
        <begin position="1"/>
        <end position="458"/>
    </location>
</feature>
<evidence type="ECO:0000313" key="4">
    <source>
        <dbReference type="Proteomes" id="UP000298493"/>
    </source>
</evidence>
<proteinExistence type="predicted"/>
<evidence type="ECO:0008006" key="5">
    <source>
        <dbReference type="Google" id="ProtNLM"/>
    </source>
</evidence>
<feature type="compositionally biased region" description="Basic and acidic residues" evidence="1">
    <location>
        <begin position="741"/>
        <end position="752"/>
    </location>
</feature>
<feature type="compositionally biased region" description="Low complexity" evidence="1">
    <location>
        <begin position="173"/>
        <end position="183"/>
    </location>
</feature>
<feature type="compositionally biased region" description="Polar residues" evidence="1">
    <location>
        <begin position="254"/>
        <end position="263"/>
    </location>
</feature>
<comment type="caution">
    <text evidence="3">The sequence shown here is derived from an EMBL/GenBank/DDBJ whole genome shotgun (WGS) entry which is preliminary data.</text>
</comment>
<evidence type="ECO:0000256" key="1">
    <source>
        <dbReference type="SAM" id="MobiDB-lite"/>
    </source>
</evidence>
<organism evidence="3 4">
    <name type="scientific">Venturia nashicola</name>
    <dbReference type="NCBI Taxonomy" id="86259"/>
    <lineage>
        <taxon>Eukaryota</taxon>
        <taxon>Fungi</taxon>
        <taxon>Dikarya</taxon>
        <taxon>Ascomycota</taxon>
        <taxon>Pezizomycotina</taxon>
        <taxon>Dothideomycetes</taxon>
        <taxon>Pleosporomycetidae</taxon>
        <taxon>Venturiales</taxon>
        <taxon>Venturiaceae</taxon>
        <taxon>Venturia</taxon>
    </lineage>
</organism>
<feature type="compositionally biased region" description="Polar residues" evidence="1">
    <location>
        <begin position="317"/>
        <end position="332"/>
    </location>
</feature>
<feature type="compositionally biased region" description="Low complexity" evidence="1">
    <location>
        <begin position="334"/>
        <end position="384"/>
    </location>
</feature>
<gene>
    <name evidence="3" type="ORF">E6O75_ATG07588</name>
</gene>
<name>A0A4Z1PF86_9PEZI</name>
<keyword evidence="2" id="KW-0472">Membrane</keyword>
<feature type="compositionally biased region" description="Low complexity" evidence="1">
    <location>
        <begin position="403"/>
        <end position="444"/>
    </location>
</feature>
<evidence type="ECO:0000256" key="2">
    <source>
        <dbReference type="SAM" id="Phobius"/>
    </source>
</evidence>
<feature type="compositionally biased region" description="Low complexity" evidence="1">
    <location>
        <begin position="548"/>
        <end position="563"/>
    </location>
</feature>
<protein>
    <recommendedName>
        <fullName evidence="5">Serine-rich protein</fullName>
    </recommendedName>
</protein>
<feature type="compositionally biased region" description="Low complexity" evidence="1">
    <location>
        <begin position="211"/>
        <end position="233"/>
    </location>
</feature>
<keyword evidence="2" id="KW-1133">Transmembrane helix</keyword>
<feature type="compositionally biased region" description="Low complexity" evidence="1">
    <location>
        <begin position="650"/>
        <end position="664"/>
    </location>
</feature>
<feature type="region of interest" description="Disordered" evidence="1">
    <location>
        <begin position="608"/>
        <end position="671"/>
    </location>
</feature>
<reference evidence="3 4" key="1">
    <citation type="submission" date="2019-04" db="EMBL/GenBank/DDBJ databases">
        <title>High contiguity whole genome sequence and gene annotation resource for two Venturia nashicola isolates.</title>
        <authorList>
            <person name="Prokchorchik M."/>
            <person name="Won K."/>
            <person name="Lee Y."/>
            <person name="Choi E.D."/>
            <person name="Segonzac C."/>
            <person name="Sohn K.H."/>
        </authorList>
    </citation>
    <scope>NUCLEOTIDE SEQUENCE [LARGE SCALE GENOMIC DNA]</scope>
    <source>
        <strain evidence="3 4">PRI2</strain>
    </source>
</reference>
<feature type="compositionally biased region" description="Polar residues" evidence="1">
    <location>
        <begin position="78"/>
        <end position="94"/>
    </location>
</feature>
<feature type="region of interest" description="Disordered" evidence="1">
    <location>
        <begin position="545"/>
        <end position="569"/>
    </location>
</feature>
<feature type="region of interest" description="Disordered" evidence="1">
    <location>
        <begin position="711"/>
        <end position="759"/>
    </location>
</feature>
<dbReference type="STRING" id="86259.A0A4Z1PF86"/>
<feature type="compositionally biased region" description="Low complexity" evidence="1">
    <location>
        <begin position="115"/>
        <end position="152"/>
    </location>
</feature>
<dbReference type="Proteomes" id="UP000298493">
    <property type="component" value="Unassembled WGS sequence"/>
</dbReference>
<dbReference type="AlphaFoldDB" id="A0A4Z1PF86"/>
<sequence length="948" mass="101233">MSNSPPRPISKTPNLRPSSPKRQPLHQRSESQENASAPTIRFVTDANSEDAYGKSPFPNHPSQILYPRYPGPVPAQSHRVSLSDENTNYASTKPTKSEALLPSPLPPTRKSDRVSTSSAASDPDTSFDTYASALSPLSSRFSSRTSPPTSLFADEDRDRSSIRLTPVLERISSKQSSSSASRSTIRPVIPSGSSVRVQDVVKHLETTLATSSDRPVSPASSRRPSRPASPASSNNYVVLPNSLQATPAPKAEPSNHSSETLRSLPSPKLRHKPKGLSSPTRISRSPTRAPNSPKRAPASPKRAPASPTRVVALPIQTPASPTRISRSPTRAPNSPKRAPASPKRASASSIQTPSSPRQAPSSPIQAPASPIQAPASPKRAPASPTRVVALPIQAPASPPQAPASPQRASASSIQAPSSPRQAPSSPIQAPASPIQAPASPIQAPKSPPQTPKAHAKQRSHISFAFSDASCLTDVGSPISPTSPDSPAHAVRAAIVTGAKLQYSVVRAPSASASWAEVVSRQAPTSAPRMNDGPSRPQVWSSRLSTIASESTRTTQSGSSSGYGHQPRRRTIGSVFSDEVSDGVSSFEYGSGVLTGTESNISIPIPYPLFSPGRTDRSLPPTPGAETGGRDSDEREDTLGELYAPPLRNQRSFLSRFPPSSRPGSAESGMSSRSQLSFVGELLWARRYYSGEHPNFTRSTLDVSTDSGYSTRLNTANTATSGNSGSPMSDTLPNAVWRPRTRPFDRPGNDRLQRPSMTRDSAITEITEATESRPATARSQAVTLSVSEMMYSPHLRRDRRTKNQYSAWAAPSLEEPFVRSLFGPTGRQLLLFVLGFIMPPLWMLAAFLPLPKRPSVYANPDALPSNAGMSEIGSQAYPNSVVPSETSLDEKRWQKARWWRRLNRMMSMLGLLIIGAVVALAVVGSKHKLGQTSTIASEPLQPIATGTGT</sequence>
<accession>A0A4Z1PF86</accession>
<feature type="transmembrane region" description="Helical" evidence="2">
    <location>
        <begin position="904"/>
        <end position="923"/>
    </location>
</feature>
<keyword evidence="2" id="KW-0812">Transmembrane</keyword>
<dbReference type="OrthoDB" id="4153178at2759"/>